<dbReference type="AlphaFoldDB" id="A0A1X0DDD2"/>
<evidence type="ECO:0000313" key="4">
    <source>
        <dbReference type="Proteomes" id="UP000192801"/>
    </source>
</evidence>
<sequence>MGPLSFRNRAGELVDLPTVPATRFKNEFGSIIEQATLTGAVAITKHNATKAVLLSVAEFEALTRAATPELDELTDEFDALLAQMQTPRSKSGVAAAFSATPEELGDAAVRMANPSS</sequence>
<keyword evidence="4" id="KW-1185">Reference proteome</keyword>
<dbReference type="EMBL" id="MVHS01000024">
    <property type="protein sequence ID" value="ORA70199.1"/>
    <property type="molecule type" value="Genomic_DNA"/>
</dbReference>
<evidence type="ECO:0000256" key="1">
    <source>
        <dbReference type="ARBA" id="ARBA00009981"/>
    </source>
</evidence>
<accession>A0A1X0DDD2</accession>
<proteinExistence type="inferred from homology"/>
<dbReference type="InterPro" id="IPR036165">
    <property type="entry name" value="YefM-like_sf"/>
</dbReference>
<evidence type="ECO:0000313" key="3">
    <source>
        <dbReference type="EMBL" id="ORA70199.1"/>
    </source>
</evidence>
<comment type="caution">
    <text evidence="3">The sequence shown here is derived from an EMBL/GenBank/DDBJ whole genome shotgun (WGS) entry which is preliminary data.</text>
</comment>
<reference evidence="3 4" key="1">
    <citation type="submission" date="2016-12" db="EMBL/GenBank/DDBJ databases">
        <title>The new phylogeny of genus Mycobacterium.</title>
        <authorList>
            <person name="Tortoli E."/>
            <person name="Trovato A."/>
            <person name="Cirillo D.M."/>
        </authorList>
    </citation>
    <scope>NUCLEOTIDE SEQUENCE [LARGE SCALE GENOMIC DNA]</scope>
    <source>
        <strain evidence="3 4">DSM 45130</strain>
    </source>
</reference>
<name>A0A1X0DDD2_9MYCO</name>
<comment type="function">
    <text evidence="2">Antitoxin component of a type II toxin-antitoxin (TA) system.</text>
</comment>
<comment type="similarity">
    <text evidence="1 2">Belongs to the phD/YefM antitoxin family.</text>
</comment>
<evidence type="ECO:0000256" key="2">
    <source>
        <dbReference type="RuleBase" id="RU362080"/>
    </source>
</evidence>
<dbReference type="Proteomes" id="UP000192801">
    <property type="component" value="Unassembled WGS sequence"/>
</dbReference>
<dbReference type="Pfam" id="PF02604">
    <property type="entry name" value="PhdYeFM_antitox"/>
    <property type="match status" value="1"/>
</dbReference>
<dbReference type="STRING" id="444597.BST26_11600"/>
<dbReference type="RefSeq" id="WP_083031115.1">
    <property type="nucleotide sequence ID" value="NZ_AP022618.1"/>
</dbReference>
<gene>
    <name evidence="3" type="ORF">BST26_11600</name>
</gene>
<dbReference type="NCBIfam" id="TIGR01552">
    <property type="entry name" value="phd_fam"/>
    <property type="match status" value="1"/>
</dbReference>
<dbReference type="InterPro" id="IPR006442">
    <property type="entry name" value="Antitoxin_Phd/YefM"/>
</dbReference>
<dbReference type="SUPFAM" id="SSF143120">
    <property type="entry name" value="YefM-like"/>
    <property type="match status" value="1"/>
</dbReference>
<dbReference type="OrthoDB" id="4731106at2"/>
<dbReference type="Gene3D" id="3.40.1620.10">
    <property type="entry name" value="YefM-like domain"/>
    <property type="match status" value="1"/>
</dbReference>
<organism evidence="3 4">
    <name type="scientific">Mycolicibacterium insubricum</name>
    <dbReference type="NCBI Taxonomy" id="444597"/>
    <lineage>
        <taxon>Bacteria</taxon>
        <taxon>Bacillati</taxon>
        <taxon>Actinomycetota</taxon>
        <taxon>Actinomycetes</taxon>
        <taxon>Mycobacteriales</taxon>
        <taxon>Mycobacteriaceae</taxon>
        <taxon>Mycolicibacterium</taxon>
    </lineage>
</organism>
<protein>
    <recommendedName>
        <fullName evidence="2">Antitoxin</fullName>
    </recommendedName>
</protein>